<organism evidence="1 2">
    <name type="scientific">Nocardia aurantia</name>
    <dbReference type="NCBI Taxonomy" id="2585199"/>
    <lineage>
        <taxon>Bacteria</taxon>
        <taxon>Bacillati</taxon>
        <taxon>Actinomycetota</taxon>
        <taxon>Actinomycetes</taxon>
        <taxon>Mycobacteriales</taxon>
        <taxon>Nocardiaceae</taxon>
        <taxon>Nocardia</taxon>
    </lineage>
</organism>
<gene>
    <name evidence="1" type="ORF">NRB56_01480</name>
</gene>
<proteinExistence type="predicted"/>
<accession>A0A7K0DFN0</accession>
<keyword evidence="2" id="KW-1185">Reference proteome</keyword>
<dbReference type="AlphaFoldDB" id="A0A7K0DFN0"/>
<evidence type="ECO:0000313" key="1">
    <source>
        <dbReference type="EMBL" id="MQY24600.1"/>
    </source>
</evidence>
<sequence length="56" mass="6158">MSRVIHTCLLQHRYRGFGPSVRDGSVWSGERGVCGLPVWSSPFPLFTALLWLGVAG</sequence>
<evidence type="ECO:0000313" key="2">
    <source>
        <dbReference type="Proteomes" id="UP000431401"/>
    </source>
</evidence>
<dbReference type="EMBL" id="WEGI01000001">
    <property type="protein sequence ID" value="MQY24600.1"/>
    <property type="molecule type" value="Genomic_DNA"/>
</dbReference>
<dbReference type="Proteomes" id="UP000431401">
    <property type="component" value="Unassembled WGS sequence"/>
</dbReference>
<name>A0A7K0DFN0_9NOCA</name>
<reference evidence="1 2" key="1">
    <citation type="submission" date="2019-10" db="EMBL/GenBank/DDBJ databases">
        <title>Nocardia macrotermitis sp. nov. and Nocardia aurantia sp. nov., isolated from the gut of fungus growing-termite Macrotermes natalensis.</title>
        <authorList>
            <person name="Benndorf R."/>
            <person name="Schwitalla J."/>
            <person name="Martin K."/>
            <person name="De Beer W."/>
            <person name="Kaster A.-K."/>
            <person name="Vollmers J."/>
            <person name="Poulsen M."/>
            <person name="Beemelmanns C."/>
        </authorList>
    </citation>
    <scope>NUCLEOTIDE SEQUENCE [LARGE SCALE GENOMIC DNA]</scope>
    <source>
        <strain evidence="1 2">RB56</strain>
    </source>
</reference>
<comment type="caution">
    <text evidence="1">The sequence shown here is derived from an EMBL/GenBank/DDBJ whole genome shotgun (WGS) entry which is preliminary data.</text>
</comment>
<protein>
    <submittedName>
        <fullName evidence="1">Uncharacterized protein</fullName>
    </submittedName>
</protein>